<comment type="caution">
    <text evidence="1">The sequence shown here is derived from an EMBL/GenBank/DDBJ whole genome shotgun (WGS) entry which is preliminary data.</text>
</comment>
<feature type="non-terminal residue" evidence="1">
    <location>
        <position position="41"/>
    </location>
</feature>
<accession>X1E2E5</accession>
<dbReference type="AlphaFoldDB" id="X1E2E5"/>
<gene>
    <name evidence="1" type="ORF">S01H4_61495</name>
</gene>
<reference evidence="1" key="1">
    <citation type="journal article" date="2014" name="Front. Microbiol.">
        <title>High frequency of phylogenetically diverse reductive dehalogenase-homologous genes in deep subseafloor sedimentary metagenomes.</title>
        <authorList>
            <person name="Kawai M."/>
            <person name="Futagami T."/>
            <person name="Toyoda A."/>
            <person name="Takaki Y."/>
            <person name="Nishi S."/>
            <person name="Hori S."/>
            <person name="Arai W."/>
            <person name="Tsubouchi T."/>
            <person name="Morono Y."/>
            <person name="Uchiyama I."/>
            <person name="Ito T."/>
            <person name="Fujiyama A."/>
            <person name="Inagaki F."/>
            <person name="Takami H."/>
        </authorList>
    </citation>
    <scope>NUCLEOTIDE SEQUENCE</scope>
    <source>
        <strain evidence="1">Expedition CK06-06</strain>
    </source>
</reference>
<protein>
    <submittedName>
        <fullName evidence="1">Uncharacterized protein</fullName>
    </submittedName>
</protein>
<sequence length="41" mass="4576">MSLFKKKKKERVMVIGLDGVPYSLLLELAQKGIMPATSKLI</sequence>
<proteinExistence type="predicted"/>
<name>X1E2E5_9ZZZZ</name>
<dbReference type="EMBL" id="BART01036477">
    <property type="protein sequence ID" value="GAH11344.1"/>
    <property type="molecule type" value="Genomic_DNA"/>
</dbReference>
<organism evidence="1">
    <name type="scientific">marine sediment metagenome</name>
    <dbReference type="NCBI Taxonomy" id="412755"/>
    <lineage>
        <taxon>unclassified sequences</taxon>
        <taxon>metagenomes</taxon>
        <taxon>ecological metagenomes</taxon>
    </lineage>
</organism>
<evidence type="ECO:0000313" key="1">
    <source>
        <dbReference type="EMBL" id="GAH11344.1"/>
    </source>
</evidence>